<dbReference type="Pfam" id="PF25106">
    <property type="entry name" value="VWA_4"/>
    <property type="match status" value="1"/>
</dbReference>
<dbReference type="InterPro" id="IPR013098">
    <property type="entry name" value="Ig_I-set"/>
</dbReference>
<dbReference type="InterPro" id="IPR007110">
    <property type="entry name" value="Ig-like_dom"/>
</dbReference>
<sequence>MIFYVGIYMFLIIVQSALGEIQKSSLTFVIDDTGSMSDDIEQVKYGVNLVFDTVLNSNASQIDNFILVTFNDPGVQFRTVTKNRGVFKNTLDLITVDGGGDCPEMSMAGIELALKESLPGSYLYVLTDASAKDHHLLDKVQNMALKKTSQIVFLLTGRCNYNDVDPQYQAYYKLADATNGQVFHMTKSNVGEILNYVAETISSRKTVVTTKTFPPGYGHNMTIPVDADMKDVVIAGSGKEPKIDITAPDGSKPHAEHLVHIPDVVAVKIKDTKPGNYTAKVGSKSETSVVVTASTSIQFKHGFSVFEPSSIEATAIKPIPDQESHLSIELITTEKDVVLNTVELTDLEENVIAVMPLKLIDAKQKLYDTALFVPPNSLFKITVKGYDNKSKSSFKRTSPTPVEPQKPSLVKYEDRAPTITIDSGLIINAEYNEPKKISCKINGFPRPDAIWLDSSGSILPSAYSTLEIPFDFINILEIDKVRHNTTYTCKAANAYGEDSKTVEVITIKKDIFNVIETPKDTTIEYKNSGQVNCKIEADPPAKIKWFMKGKELSPDSYIDMSPDNSVLIIKDMRKHLNGTFVCEASSGTHVQQFGFNVAISGFERPKIEKTEIEIVSERGKDIQIRCRIIKGEPTPNIVWYHLPVESQQFIRLEETDEVLNFPNVDVDKAGSYQCFATNDAGRDFHGTEVIVEYPPNIIQEEKYVRSREGRVTTLRCRTEGVPKPRVDWFLNGDKIFNDRKHHIYRDNSLKFTGSTLNVGLFTCVASNHLGTANKTIRVDYVAPVSIEPPKRSTFEVREGDNIQLPCIADGYPQPTLKWVFFSSADNKTSPRIMRHSDVSGQLNLKYLRSSQDGFYTCVASNIESSVNITYRIKINTPPKILKGPTTTFTAVDGDLVIRLPCKATGDPKPYITWSKGGLNVASGSDWYNIQEDGTLVIKNLDRESAGAYVCKASNALGDDMHTLNVVVKPFPDATEPTKTITLEEGKSSVINCNIPHTFLDSVRWYKDNIPIDMDTSVILDNVKVSDGGIYTCRVSNFAGSNSESIRVVVGYKPTFIAEAETLINLNVGMPALLDCAAKGEPRPQVTWFDGDDVSDSNDFIYELVMTFETRGQYTCIVSNIFGSINRTFEVSSRDCILNIEDDLTNNQPLMLDEDTLQWPQFENINGNLVIPSNKGVLLYCPSGFTNFPRSKVTAICDRETYFAVDGSIYNYSDLRCREEVQPKIRRTGRQCRYRNTEQIKIGYEVLGDFLEVFEVCVNKDSQLPIYAKQEISRSLADEELKQPMWHVDLLPLEFDEAYQCDAQINVISSTLRKWFHDDDRCCFDKRQLVNTRDLPGGLPQKAALNYLNVIPQWSTCNAKNWDELERRVRKLAKSSFGNNLQVWTGTSGQLTLNSKLGNAENITLRDKSGRQLPVPQYVWKVIQSPETKSSLAVIQVNSPDLKITDANRYMICKDIYCRNVEWMSGTNWVDPANGYTFCCTLPDFERAFGYSGLFGTGNNNVLRDVYGWSGGRSY</sequence>
<feature type="domain" description="Ig-like" evidence="10">
    <location>
        <begin position="1053"/>
        <end position="1131"/>
    </location>
</feature>
<dbReference type="SMART" id="SM00409">
    <property type="entry name" value="IG"/>
    <property type="match status" value="8"/>
</dbReference>
<dbReference type="FunFam" id="2.60.40.10:FF:000032">
    <property type="entry name" value="palladin isoform X1"/>
    <property type="match status" value="1"/>
</dbReference>
<keyword evidence="6" id="KW-0393">Immunoglobulin domain</keyword>
<keyword evidence="4" id="KW-1015">Disulfide bond</keyword>
<dbReference type="Gene3D" id="2.60.40.10">
    <property type="entry name" value="Immunoglobulins"/>
    <property type="match status" value="8"/>
</dbReference>
<dbReference type="Proteomes" id="UP001549921">
    <property type="component" value="Unassembled WGS sequence"/>
</dbReference>
<evidence type="ECO:0000256" key="8">
    <source>
        <dbReference type="ARBA" id="ARBA00068688"/>
    </source>
</evidence>
<evidence type="ECO:0000256" key="4">
    <source>
        <dbReference type="ARBA" id="ARBA00023157"/>
    </source>
</evidence>
<keyword evidence="3 9" id="KW-0732">Signal</keyword>
<dbReference type="GO" id="GO:0005576">
    <property type="term" value="C:extracellular region"/>
    <property type="evidence" value="ECO:0007669"/>
    <property type="project" value="UniProtKB-SubCell"/>
</dbReference>
<gene>
    <name evidence="11" type="ORF">ABMA28_003347</name>
</gene>
<dbReference type="GO" id="GO:0032991">
    <property type="term" value="C:protein-containing complex"/>
    <property type="evidence" value="ECO:0007669"/>
    <property type="project" value="UniProtKB-ARBA"/>
</dbReference>
<dbReference type="InterPro" id="IPR056475">
    <property type="entry name" value="GBD_Hemicentin/VWA7"/>
</dbReference>
<evidence type="ECO:0000256" key="3">
    <source>
        <dbReference type="ARBA" id="ARBA00022729"/>
    </source>
</evidence>
<evidence type="ECO:0000256" key="7">
    <source>
        <dbReference type="ARBA" id="ARBA00061228"/>
    </source>
</evidence>
<dbReference type="GO" id="GO:0048468">
    <property type="term" value="P:cell development"/>
    <property type="evidence" value="ECO:0007669"/>
    <property type="project" value="UniProtKB-ARBA"/>
</dbReference>
<dbReference type="InterPro" id="IPR003598">
    <property type="entry name" value="Ig_sub2"/>
</dbReference>
<evidence type="ECO:0000256" key="9">
    <source>
        <dbReference type="SAM" id="SignalP"/>
    </source>
</evidence>
<feature type="domain" description="Ig-like" evidence="10">
    <location>
        <begin position="512"/>
        <end position="598"/>
    </location>
</feature>
<accession>A0ABD0SVS5</accession>
<dbReference type="Pfam" id="PF07679">
    <property type="entry name" value="I-set"/>
    <property type="match status" value="3"/>
</dbReference>
<feature type="domain" description="Ig-like" evidence="10">
    <location>
        <begin position="605"/>
        <end position="692"/>
    </location>
</feature>
<dbReference type="SMART" id="SM00408">
    <property type="entry name" value="IGc2"/>
    <property type="match status" value="8"/>
</dbReference>
<reference evidence="11 12" key="1">
    <citation type="submission" date="2024-06" db="EMBL/GenBank/DDBJ databases">
        <title>A chromosome-level genome assembly of beet webworm, Loxostege sticticalis.</title>
        <authorList>
            <person name="Zhang Y."/>
        </authorList>
    </citation>
    <scope>NUCLEOTIDE SEQUENCE [LARGE SCALE GENOMIC DNA]</scope>
    <source>
        <strain evidence="11">AQ028</strain>
        <tissue evidence="11">Male pupae</tissue>
    </source>
</reference>
<dbReference type="Pfam" id="PF23560">
    <property type="entry name" value="GBD_Hemicentin"/>
    <property type="match status" value="1"/>
</dbReference>
<evidence type="ECO:0000256" key="5">
    <source>
        <dbReference type="ARBA" id="ARBA00023180"/>
    </source>
</evidence>
<dbReference type="SUPFAM" id="SSF48726">
    <property type="entry name" value="Immunoglobulin"/>
    <property type="match status" value="8"/>
</dbReference>
<dbReference type="Gene3D" id="3.40.50.410">
    <property type="entry name" value="von Willebrand factor, type A domain"/>
    <property type="match status" value="1"/>
</dbReference>
<dbReference type="Pfam" id="PF01223">
    <property type="entry name" value="Endonuclease_NS"/>
    <property type="match status" value="1"/>
</dbReference>
<feature type="domain" description="Ig-like" evidence="10">
    <location>
        <begin position="695"/>
        <end position="779"/>
    </location>
</feature>
<comment type="caution">
    <text evidence="11">The sequence shown here is derived from an EMBL/GenBank/DDBJ whole genome shotgun (WGS) entry which is preliminary data.</text>
</comment>
<dbReference type="InterPro" id="IPR036465">
    <property type="entry name" value="vWFA_dom_sf"/>
</dbReference>
<keyword evidence="2" id="KW-0964">Secreted</keyword>
<evidence type="ECO:0000259" key="10">
    <source>
        <dbReference type="PROSITE" id="PS50835"/>
    </source>
</evidence>
<dbReference type="Pfam" id="PF13927">
    <property type="entry name" value="Ig_3"/>
    <property type="match status" value="4"/>
</dbReference>
<dbReference type="SMART" id="SM00892">
    <property type="entry name" value="Endonuclease_NS"/>
    <property type="match status" value="1"/>
</dbReference>
<dbReference type="PANTHER" id="PTHR10075:SF100">
    <property type="entry name" value="FASCICLIN-2"/>
    <property type="match status" value="1"/>
</dbReference>
<feature type="domain" description="Ig-like" evidence="10">
    <location>
        <begin position="971"/>
        <end position="1048"/>
    </location>
</feature>
<dbReference type="Gene3D" id="3.40.570.10">
    <property type="entry name" value="Extracellular Endonuclease, subunit A"/>
    <property type="match status" value="1"/>
</dbReference>
<evidence type="ECO:0000256" key="2">
    <source>
        <dbReference type="ARBA" id="ARBA00022525"/>
    </source>
</evidence>
<feature type="chain" id="PRO_5044848687" description="Hemolin" evidence="9">
    <location>
        <begin position="20"/>
        <end position="1514"/>
    </location>
</feature>
<evidence type="ECO:0000313" key="11">
    <source>
        <dbReference type="EMBL" id="KAL0829866.1"/>
    </source>
</evidence>
<dbReference type="SUPFAM" id="SSF54060">
    <property type="entry name" value="His-Me finger endonucleases"/>
    <property type="match status" value="1"/>
</dbReference>
<feature type="domain" description="Ig-like" evidence="10">
    <location>
        <begin position="878"/>
        <end position="966"/>
    </location>
</feature>
<dbReference type="Pfam" id="PF13895">
    <property type="entry name" value="Ig_2"/>
    <property type="match status" value="1"/>
</dbReference>
<dbReference type="InterPro" id="IPR003599">
    <property type="entry name" value="Ig_sub"/>
</dbReference>
<dbReference type="InterPro" id="IPR001604">
    <property type="entry name" value="Endo_G_ENPP1-like_dom"/>
</dbReference>
<dbReference type="CDD" id="cd00096">
    <property type="entry name" value="Ig"/>
    <property type="match status" value="3"/>
</dbReference>
<comment type="subcellular location">
    <subcellularLocation>
        <location evidence="1">Secreted</location>
    </subcellularLocation>
</comment>
<dbReference type="InterPro" id="IPR044929">
    <property type="entry name" value="DNA/RNA_non-sp_Endonuclease_sf"/>
</dbReference>
<dbReference type="EMBL" id="JBEDNZ010000014">
    <property type="protein sequence ID" value="KAL0829866.1"/>
    <property type="molecule type" value="Genomic_DNA"/>
</dbReference>
<organism evidence="11 12">
    <name type="scientific">Loxostege sticticalis</name>
    <name type="common">Beet webworm moth</name>
    <dbReference type="NCBI Taxonomy" id="481309"/>
    <lineage>
        <taxon>Eukaryota</taxon>
        <taxon>Metazoa</taxon>
        <taxon>Ecdysozoa</taxon>
        <taxon>Arthropoda</taxon>
        <taxon>Hexapoda</taxon>
        <taxon>Insecta</taxon>
        <taxon>Pterygota</taxon>
        <taxon>Neoptera</taxon>
        <taxon>Endopterygota</taxon>
        <taxon>Lepidoptera</taxon>
        <taxon>Glossata</taxon>
        <taxon>Ditrysia</taxon>
        <taxon>Pyraloidea</taxon>
        <taxon>Crambidae</taxon>
        <taxon>Pyraustinae</taxon>
        <taxon>Loxostege</taxon>
    </lineage>
</organism>
<evidence type="ECO:0000256" key="6">
    <source>
        <dbReference type="ARBA" id="ARBA00023319"/>
    </source>
</evidence>
<dbReference type="PROSITE" id="PS50835">
    <property type="entry name" value="IG_LIKE"/>
    <property type="match status" value="8"/>
</dbReference>
<dbReference type="InterPro" id="IPR013783">
    <property type="entry name" value="Ig-like_fold"/>
</dbReference>
<evidence type="ECO:0000256" key="1">
    <source>
        <dbReference type="ARBA" id="ARBA00004613"/>
    </source>
</evidence>
<proteinExistence type="inferred from homology"/>
<comment type="similarity">
    <text evidence="7">Belongs to the hemolin family.</text>
</comment>
<evidence type="ECO:0000313" key="12">
    <source>
        <dbReference type="Proteomes" id="UP001549921"/>
    </source>
</evidence>
<feature type="signal peptide" evidence="9">
    <location>
        <begin position="1"/>
        <end position="19"/>
    </location>
</feature>
<dbReference type="InterPro" id="IPR056861">
    <property type="entry name" value="HMCN1-like_VWA"/>
</dbReference>
<dbReference type="PANTHER" id="PTHR10075">
    <property type="entry name" value="BASIGIN RELATED"/>
    <property type="match status" value="1"/>
</dbReference>
<dbReference type="SUPFAM" id="SSF53300">
    <property type="entry name" value="vWA-like"/>
    <property type="match status" value="1"/>
</dbReference>
<protein>
    <recommendedName>
        <fullName evidence="8">Hemolin</fullName>
    </recommendedName>
</protein>
<name>A0ABD0SVS5_LOXSC</name>
<dbReference type="InterPro" id="IPR044925">
    <property type="entry name" value="His-Me_finger_sf"/>
</dbReference>
<dbReference type="InterPro" id="IPR036179">
    <property type="entry name" value="Ig-like_dom_sf"/>
</dbReference>
<keyword evidence="5" id="KW-0325">Glycoprotein</keyword>
<feature type="domain" description="Ig-like" evidence="10">
    <location>
        <begin position="783"/>
        <end position="869"/>
    </location>
</feature>
<feature type="domain" description="Ig-like" evidence="10">
    <location>
        <begin position="407"/>
        <end position="503"/>
    </location>
</feature>